<feature type="domain" description="HYR" evidence="5">
    <location>
        <begin position="156"/>
        <end position="247"/>
    </location>
</feature>
<proteinExistence type="predicted"/>
<dbReference type="InterPro" id="IPR003410">
    <property type="entry name" value="HYR_dom"/>
</dbReference>
<protein>
    <submittedName>
        <fullName evidence="6">Por secretion system C-terminal sorting domain-containing protein</fullName>
    </submittedName>
</protein>
<reference evidence="6 7" key="1">
    <citation type="submission" date="2016-10" db="EMBL/GenBank/DDBJ databases">
        <authorList>
            <person name="de Groot N.N."/>
        </authorList>
    </citation>
    <scope>NUCLEOTIDE SEQUENCE [LARGE SCALE GENOMIC DNA]</scope>
    <source>
        <strain evidence="6 7">DSM 19803</strain>
    </source>
</reference>
<dbReference type="Pfam" id="PF00059">
    <property type="entry name" value="Lectin_C"/>
    <property type="match status" value="1"/>
</dbReference>
<dbReference type="SMART" id="SM00034">
    <property type="entry name" value="CLECT"/>
    <property type="match status" value="1"/>
</dbReference>
<keyword evidence="7" id="KW-1185">Reference proteome</keyword>
<dbReference type="NCBIfam" id="TIGR04183">
    <property type="entry name" value="Por_Secre_tail"/>
    <property type="match status" value="1"/>
</dbReference>
<dbReference type="InterPro" id="IPR001304">
    <property type="entry name" value="C-type_lectin-like"/>
</dbReference>
<gene>
    <name evidence="6" type="ORF">SAMN04488027_10828</name>
</gene>
<dbReference type="InterPro" id="IPR016186">
    <property type="entry name" value="C-type_lectin-like/link_sf"/>
</dbReference>
<evidence type="ECO:0000313" key="6">
    <source>
        <dbReference type="EMBL" id="SDG81958.1"/>
    </source>
</evidence>
<evidence type="ECO:0000259" key="4">
    <source>
        <dbReference type="PROSITE" id="PS50041"/>
    </source>
</evidence>
<dbReference type="EMBL" id="FNCW01000008">
    <property type="protein sequence ID" value="SDG81958.1"/>
    <property type="molecule type" value="Genomic_DNA"/>
</dbReference>
<evidence type="ECO:0000256" key="3">
    <source>
        <dbReference type="SAM" id="SignalP"/>
    </source>
</evidence>
<dbReference type="PROSITE" id="PS50825">
    <property type="entry name" value="HYR"/>
    <property type="match status" value="1"/>
</dbReference>
<dbReference type="InterPro" id="IPR016187">
    <property type="entry name" value="CTDL_fold"/>
</dbReference>
<evidence type="ECO:0000256" key="2">
    <source>
        <dbReference type="ARBA" id="ARBA00022737"/>
    </source>
</evidence>
<keyword evidence="1 3" id="KW-0732">Signal</keyword>
<evidence type="ECO:0000313" key="7">
    <source>
        <dbReference type="Proteomes" id="UP000199296"/>
    </source>
</evidence>
<name>A0A1G7XCI6_9FLAO</name>
<dbReference type="STRING" id="470826.SAMN04488027_10828"/>
<accession>A0A1G7XCI6</accession>
<dbReference type="Proteomes" id="UP000199296">
    <property type="component" value="Unassembled WGS sequence"/>
</dbReference>
<dbReference type="InterPro" id="IPR013783">
    <property type="entry name" value="Ig-like_fold"/>
</dbReference>
<keyword evidence="2" id="KW-0677">Repeat</keyword>
<evidence type="ECO:0000259" key="5">
    <source>
        <dbReference type="PROSITE" id="PS50825"/>
    </source>
</evidence>
<feature type="domain" description="C-type lectin" evidence="4">
    <location>
        <begin position="81"/>
        <end position="184"/>
    </location>
</feature>
<dbReference type="OrthoDB" id="9805017at2"/>
<feature type="chain" id="PRO_5011438053" evidence="3">
    <location>
        <begin position="19"/>
        <end position="1318"/>
    </location>
</feature>
<dbReference type="PANTHER" id="PTHR24273:SF32">
    <property type="entry name" value="HYALIN"/>
    <property type="match status" value="1"/>
</dbReference>
<sequence length="1318" mass="137219">MKQIYSLLILFIVSLSYGQVINPGTTSANIVSNSAPNITCPEEITTTATSPIVNFNNPTLTDNETTAFPFVSSDMTYIGSNGGKNFFISEQSFSGANAFADAIARGGLVATISDATQNTFIANALQANNITEAHIGYSDAASEGNFVWQDGSTSGYENWQPNEPNDTDGGEDYVTISAGGGWNDVGARGTGNARYIFQLDQTDGFLIQTSGLASGSSFPIGTTTNTFEAYDASGNSSICSFNVTVTDIPEVVTQNIDVVLDATGNATISPEEIDNGSTAVSGILGLSLDILNFDCSNLGENTVTLTVISNTVETATGTAIVTVRDTTAPTVVTQDITVELDASGEAIITADQIDNGSADNCGIASLDLSRTNFNGFDIGQNTVELKVTDSSGNQSAGTATVTIVDTTPPNAVCSNQTIFLDESGNASISASDVDGGSSDNASAAYIPLLNYEPIETGSGINASEFEFVAQVVTIPQPISDFRIKLELATCKSNGLTGATLDIVELDPSGHPDLSLVLGSSSVPESDIYGWPGCVSGSFGLTTFDFSGVDLQQGNQYALVLKNSEGARGSVSWNRSAIPTDPSNPYQGGNIWTYENYRSRLLSDEVWREDETHDLHFSIEALQEDLTYSIDQDSFDCSNLGVNTVSLTVTDASGNTSSCISEVTVIDNLAPTVVTQDITVELDANGEAGITADQIDNGTSDNCSSISGYCIEGMTYGNAEIFIEGAGMGRVDFSAGLVSASSGGVPMELVPITTIDSKVRSGDLVHARSTLSTGSRPSGESIFYRVSDGRIIWGGHSPSGSFANRTQLVIEQPNVATGELIDFSKPYNLKFQLNGRYLSQSGGSFTSVSSPADISAVLISGDLGATNNCLLTTSLDATTFDCSNLGDNEVTLTVTDGSGNSSSATAIVTVIDNIAPTIVLKDVTVELNAEGTVSVEASAFDNGSFDNCGEVTFSTNLVEILSCGALGLNEVTVTVTDASGNQSQNTAILTVLDNLSPAVVTQDFTVVLNANGEATITAAQVDNGSADNCGVDTLALDITTFDCSNLGENTVTLTATDGSGKQATATAIVTVVDNSLPTAVAQNLTVELDEFGAASITAAQVDNGSSDNCGVETLALDVTSFDCSNLGENTVTLRVTDGSGNQATSTAVITVIDALAPALVTADITVSLDENATVSIEPGNLVDTLEDNCSLAGEITLALDQDTFTATGIYVVNITATDASGNTTTESAEVTVDSTLSIDQVDSDIQVKLYPNPTTDHLFFEVSNTELIHITIYDMNGKLVKTSQESHSVDVTNLSSGVYFAKVDAKGGNTLKILRFIKK</sequence>
<dbReference type="Pfam" id="PF02494">
    <property type="entry name" value="HYR"/>
    <property type="match status" value="1"/>
</dbReference>
<dbReference type="Gene3D" id="2.60.40.10">
    <property type="entry name" value="Immunoglobulins"/>
    <property type="match status" value="3"/>
</dbReference>
<dbReference type="SUPFAM" id="SSF56436">
    <property type="entry name" value="C-type lectin-like"/>
    <property type="match status" value="1"/>
</dbReference>
<dbReference type="Gene3D" id="3.10.100.10">
    <property type="entry name" value="Mannose-Binding Protein A, subunit A"/>
    <property type="match status" value="1"/>
</dbReference>
<dbReference type="PANTHER" id="PTHR24273">
    <property type="entry name" value="FI04643P-RELATED"/>
    <property type="match status" value="1"/>
</dbReference>
<evidence type="ECO:0000256" key="1">
    <source>
        <dbReference type="ARBA" id="ARBA00022729"/>
    </source>
</evidence>
<organism evidence="6 7">
    <name type="scientific">Psychroflexus sediminis</name>
    <dbReference type="NCBI Taxonomy" id="470826"/>
    <lineage>
        <taxon>Bacteria</taxon>
        <taxon>Pseudomonadati</taxon>
        <taxon>Bacteroidota</taxon>
        <taxon>Flavobacteriia</taxon>
        <taxon>Flavobacteriales</taxon>
        <taxon>Flavobacteriaceae</taxon>
        <taxon>Psychroflexus</taxon>
    </lineage>
</organism>
<feature type="signal peptide" evidence="3">
    <location>
        <begin position="1"/>
        <end position="18"/>
    </location>
</feature>
<dbReference type="InterPro" id="IPR026444">
    <property type="entry name" value="Secre_tail"/>
</dbReference>
<dbReference type="RefSeq" id="WP_093368106.1">
    <property type="nucleotide sequence ID" value="NZ_FNCW01000008.1"/>
</dbReference>
<dbReference type="Pfam" id="PF18962">
    <property type="entry name" value="Por_Secre_tail"/>
    <property type="match status" value="1"/>
</dbReference>
<dbReference type="PROSITE" id="PS50041">
    <property type="entry name" value="C_TYPE_LECTIN_2"/>
    <property type="match status" value="1"/>
</dbReference>